<accession>A0A1S8CR45</accession>
<dbReference type="InterPro" id="IPR001647">
    <property type="entry name" value="HTH_TetR"/>
</dbReference>
<dbReference type="PANTHER" id="PTHR43479">
    <property type="entry name" value="ACREF/ENVCD OPERON REPRESSOR-RELATED"/>
    <property type="match status" value="1"/>
</dbReference>
<protein>
    <submittedName>
        <fullName evidence="5">TetR family transcriptional regulator</fullName>
    </submittedName>
</protein>
<dbReference type="PROSITE" id="PS50977">
    <property type="entry name" value="HTH_TETR_2"/>
    <property type="match status" value="1"/>
</dbReference>
<dbReference type="SUPFAM" id="SSF46689">
    <property type="entry name" value="Homeodomain-like"/>
    <property type="match status" value="1"/>
</dbReference>
<dbReference type="Gene3D" id="1.10.357.10">
    <property type="entry name" value="Tetracycline Repressor, domain 2"/>
    <property type="match status" value="1"/>
</dbReference>
<dbReference type="STRING" id="1907941.BKE30_13160"/>
<dbReference type="RefSeq" id="WP_076879079.1">
    <property type="nucleotide sequence ID" value="NZ_MLCN01000037.1"/>
</dbReference>
<keyword evidence="1 2" id="KW-0238">DNA-binding</keyword>
<dbReference type="Gene3D" id="1.10.10.60">
    <property type="entry name" value="Homeodomain-like"/>
    <property type="match status" value="1"/>
</dbReference>
<feature type="region of interest" description="Disordered" evidence="3">
    <location>
        <begin position="1"/>
        <end position="35"/>
    </location>
</feature>
<name>A0A1S8CR45_9GAMM</name>
<evidence type="ECO:0000313" key="6">
    <source>
        <dbReference type="Proteomes" id="UP000192132"/>
    </source>
</evidence>
<evidence type="ECO:0000313" key="5">
    <source>
        <dbReference type="EMBL" id="ONG38162.1"/>
    </source>
</evidence>
<keyword evidence="6" id="KW-1185">Reference proteome</keyword>
<organism evidence="5 6">
    <name type="scientific">Alkanindiges hydrocarboniclasticus</name>
    <dbReference type="NCBI Taxonomy" id="1907941"/>
    <lineage>
        <taxon>Bacteria</taxon>
        <taxon>Pseudomonadati</taxon>
        <taxon>Pseudomonadota</taxon>
        <taxon>Gammaproteobacteria</taxon>
        <taxon>Moraxellales</taxon>
        <taxon>Moraxellaceae</taxon>
        <taxon>Alkanindiges</taxon>
    </lineage>
</organism>
<feature type="DNA-binding region" description="H-T-H motif" evidence="2">
    <location>
        <begin position="67"/>
        <end position="86"/>
    </location>
</feature>
<evidence type="ECO:0000256" key="1">
    <source>
        <dbReference type="ARBA" id="ARBA00023125"/>
    </source>
</evidence>
<evidence type="ECO:0000256" key="2">
    <source>
        <dbReference type="PROSITE-ProRule" id="PRU00335"/>
    </source>
</evidence>
<reference evidence="5 6" key="1">
    <citation type="submission" date="2016-10" db="EMBL/GenBank/DDBJ databases">
        <title>Draft Genome sequence of Alkanindiges sp. strain H1.</title>
        <authorList>
            <person name="Subhash Y."/>
            <person name="Lee S."/>
        </authorList>
    </citation>
    <scope>NUCLEOTIDE SEQUENCE [LARGE SCALE GENOMIC DNA]</scope>
    <source>
        <strain evidence="5 6">H1</strain>
    </source>
</reference>
<feature type="domain" description="HTH tetR-type" evidence="4">
    <location>
        <begin position="44"/>
        <end position="104"/>
    </location>
</feature>
<dbReference type="PANTHER" id="PTHR43479:SF11">
    <property type="entry name" value="ACREF_ENVCD OPERON REPRESSOR-RELATED"/>
    <property type="match status" value="1"/>
</dbReference>
<evidence type="ECO:0000256" key="3">
    <source>
        <dbReference type="SAM" id="MobiDB-lite"/>
    </source>
</evidence>
<dbReference type="GO" id="GO:0003677">
    <property type="term" value="F:DNA binding"/>
    <property type="evidence" value="ECO:0007669"/>
    <property type="project" value="UniProtKB-UniRule"/>
</dbReference>
<dbReference type="EMBL" id="MLCN01000037">
    <property type="protein sequence ID" value="ONG38162.1"/>
    <property type="molecule type" value="Genomic_DNA"/>
</dbReference>
<dbReference type="InterPro" id="IPR050624">
    <property type="entry name" value="HTH-type_Tx_Regulator"/>
</dbReference>
<dbReference type="Proteomes" id="UP000192132">
    <property type="component" value="Unassembled WGS sequence"/>
</dbReference>
<evidence type="ECO:0000259" key="4">
    <source>
        <dbReference type="PROSITE" id="PS50977"/>
    </source>
</evidence>
<feature type="compositionally biased region" description="Basic residues" evidence="3">
    <location>
        <begin position="19"/>
        <end position="34"/>
    </location>
</feature>
<dbReference type="Pfam" id="PF00440">
    <property type="entry name" value="TetR_N"/>
    <property type="match status" value="1"/>
</dbReference>
<proteinExistence type="predicted"/>
<sequence>MEASATTAPNEHEAVAKPAAKKTASRSVSKRRSFKGLSLEQRQNERREKLIEAGLQVYGTQGFFSVTVRDVCNEAKLTERYFYESFKRSEELFKTIYLRLIEQLQQNILAAVMQSKAEAKLMIEAGLTAMFKSLQDDPRMARILFIDAILVHEMHGNTINEAVSRFDRMIQAFMMLMFPKKPVPKTDLSLLSTGLNGFVTHIAMRWVIGGFREPLSQVLAACQVAYLSILQWMEKEPQD</sequence>
<gene>
    <name evidence="5" type="ORF">BKE30_13160</name>
</gene>
<dbReference type="InterPro" id="IPR009057">
    <property type="entry name" value="Homeodomain-like_sf"/>
</dbReference>
<comment type="caution">
    <text evidence="5">The sequence shown here is derived from an EMBL/GenBank/DDBJ whole genome shotgun (WGS) entry which is preliminary data.</text>
</comment>
<dbReference type="AlphaFoldDB" id="A0A1S8CR45"/>